<keyword evidence="4" id="KW-0808">Transferase</keyword>
<dbReference type="InterPro" id="IPR036890">
    <property type="entry name" value="HATPase_C_sf"/>
</dbReference>
<protein>
    <recommendedName>
        <fullName evidence="2">histidine kinase</fullName>
        <ecNumber evidence="2">2.7.13.3</ecNumber>
    </recommendedName>
</protein>
<evidence type="ECO:0000256" key="6">
    <source>
        <dbReference type="SAM" id="Phobius"/>
    </source>
</evidence>
<dbReference type="Gene3D" id="1.10.287.130">
    <property type="match status" value="1"/>
</dbReference>
<accession>A0A8J3G5X8</accession>
<keyword evidence="3" id="KW-0597">Phosphoprotein</keyword>
<sequence length="1142" mass="130954">MRCYLLIVIFLFFGFGLYGQSFTFNRQIRGVDLPSETIKGLLQDAKGRMWFNTSMGVYYSDGFSTFSIPASVQAELSNDIGMFLDKDGWVWLFNHTKKAKVFFYDQLTWRELALPEDIVAQATELYKRVVVFGKGADKKVVMLDEEKLYLQDRAESRWLSYDLPHSELGFFYSHFEESGELLLFFENRIISLKEGQPNFFEIENSFSAGSIYHVAKDQDTYYFLGRNFLAKGNLLTKVEKIVTAGFEEPQYTHVDYTYLQIHNGKVYFFFNSQLMQYDPILDRRLKIETMQSLRSYSLTAALVDREGIIWLASTRGLVNVFSLMFVNYNRREFIDDEVTAVHVMRDESYLLGFNNGVQQWEKGRVYTIQHFPELLSQPRNRITNIVSDKNGQIWISGHQQGVGKYFPEQRKIDFVNSSSNDEIIGVFPVGDSLFISAKRKVYQASIRDRGKELFRNEVTEHWKQLSQLREFYVRKIGEISDGKLMVLLGGNVYTDDSIRVSPNHLFVVGFDYLELDTGILVGTEKGLKIFNKQGLKDFEYHGQKIPRPVYALKQDEQGRVWAGTDKGLFLIDEKLIKNFNEKSGLAGSEINRGALRKTPSGQLLIGTHKGLSLFNPLEENVDLPAPILEITSLAVLNTDEDNQELRQVPSTTNFIEVKYLAPSFLQSLDYIVYYYLEGFHEDWVQVVNPRSNSITFSNLPPGNYRFHMKISLGNQVETAIVSSNDFEILKPVYLRLWFILIVLLIFFLIGYLVSTLLTQLKEKGILKQAIDEKIYEASVTEDQFKNVWLSSKDGLCLSTEEGKIVAVNPSLSTLVGLSEKSLEDSYLWEIFSDPTFYDVKRKEIENLVNQEASTTLSLEMDMPFKSGIKVIDYFSTELKTEFEGKRVFLSVFRDITKQSQQEQRLQAAKERAEESSRMKSSFLSNMSHEIRTPLTGILSTAENIILQRADEQELVEQLEIITESGERLLGTINSILDLSKIEANKMDLNYNETNINDFVAKVLMPLKALAMKKGILLTVKYQKQPFLGKIDQRYIEIVLNNLIGNSIKYSEKGLISVKINKVSDKMALVIEDQGVGISEEFMNRIFQPFEQESNGYLRRYEGTGLGLAITKSAIDLMRGSIEIESKKGEGTRVLVFIPLERD</sequence>
<dbReference type="SUPFAM" id="SSF63829">
    <property type="entry name" value="Calcium-dependent phosphotriesterase"/>
    <property type="match status" value="1"/>
</dbReference>
<dbReference type="PROSITE" id="PS50109">
    <property type="entry name" value="HIS_KIN"/>
    <property type="match status" value="1"/>
</dbReference>
<evidence type="ECO:0000256" key="3">
    <source>
        <dbReference type="ARBA" id="ARBA00022553"/>
    </source>
</evidence>
<dbReference type="FunFam" id="3.30.565.10:FF:000006">
    <property type="entry name" value="Sensor histidine kinase WalK"/>
    <property type="match status" value="1"/>
</dbReference>
<feature type="domain" description="Histidine kinase" evidence="7">
    <location>
        <begin position="925"/>
        <end position="1141"/>
    </location>
</feature>
<dbReference type="Gene3D" id="3.30.565.10">
    <property type="entry name" value="Histidine kinase-like ATPase, C-terminal domain"/>
    <property type="match status" value="1"/>
</dbReference>
<dbReference type="EMBL" id="BMYF01000015">
    <property type="protein sequence ID" value="GHB42835.1"/>
    <property type="molecule type" value="Genomic_DNA"/>
</dbReference>
<dbReference type="Pfam" id="PF00512">
    <property type="entry name" value="HisKA"/>
    <property type="match status" value="1"/>
</dbReference>
<dbReference type="InterPro" id="IPR003594">
    <property type="entry name" value="HATPase_dom"/>
</dbReference>
<gene>
    <name evidence="9" type="ORF">GCM10008106_24870</name>
</gene>
<evidence type="ECO:0000259" key="8">
    <source>
        <dbReference type="PROSITE" id="PS50112"/>
    </source>
</evidence>
<dbReference type="AlphaFoldDB" id="A0A8J3G5X8"/>
<dbReference type="SUPFAM" id="SSF55874">
    <property type="entry name" value="ATPase domain of HSP90 chaperone/DNA topoisomerase II/histidine kinase"/>
    <property type="match status" value="1"/>
</dbReference>
<dbReference type="PRINTS" id="PR00344">
    <property type="entry name" value="BCTRLSENSOR"/>
</dbReference>
<keyword evidence="10" id="KW-1185">Reference proteome</keyword>
<dbReference type="InterPro" id="IPR013783">
    <property type="entry name" value="Ig-like_fold"/>
</dbReference>
<dbReference type="Proteomes" id="UP000642809">
    <property type="component" value="Unassembled WGS sequence"/>
</dbReference>
<dbReference type="NCBIfam" id="TIGR00229">
    <property type="entry name" value="sensory_box"/>
    <property type="match status" value="1"/>
</dbReference>
<dbReference type="InterPro" id="IPR011123">
    <property type="entry name" value="Y_Y_Y"/>
</dbReference>
<dbReference type="CDD" id="cd00130">
    <property type="entry name" value="PAS"/>
    <property type="match status" value="1"/>
</dbReference>
<keyword evidence="6" id="KW-0472">Membrane</keyword>
<feature type="domain" description="PAS" evidence="8">
    <location>
        <begin position="780"/>
        <end position="851"/>
    </location>
</feature>
<dbReference type="SMART" id="SM00091">
    <property type="entry name" value="PAS"/>
    <property type="match status" value="1"/>
</dbReference>
<evidence type="ECO:0000313" key="9">
    <source>
        <dbReference type="EMBL" id="GHB42835.1"/>
    </source>
</evidence>
<dbReference type="InterPro" id="IPR005467">
    <property type="entry name" value="His_kinase_dom"/>
</dbReference>
<dbReference type="CDD" id="cd00082">
    <property type="entry name" value="HisKA"/>
    <property type="match status" value="1"/>
</dbReference>
<name>A0A8J3G5X8_9BACT</name>
<dbReference type="RefSeq" id="WP_189583000.1">
    <property type="nucleotide sequence ID" value="NZ_BMYF01000015.1"/>
</dbReference>
<evidence type="ECO:0000256" key="2">
    <source>
        <dbReference type="ARBA" id="ARBA00012438"/>
    </source>
</evidence>
<dbReference type="SMART" id="SM00387">
    <property type="entry name" value="HATPase_c"/>
    <property type="match status" value="1"/>
</dbReference>
<comment type="caution">
    <text evidence="9">The sequence shown here is derived from an EMBL/GenBank/DDBJ whole genome shotgun (WGS) entry which is preliminary data.</text>
</comment>
<dbReference type="InterPro" id="IPR015943">
    <property type="entry name" value="WD40/YVTN_repeat-like_dom_sf"/>
</dbReference>
<reference evidence="9" key="1">
    <citation type="journal article" date="2014" name="Int. J. Syst. Evol. Microbiol.">
        <title>Complete genome sequence of Corynebacterium casei LMG S-19264T (=DSM 44701T), isolated from a smear-ripened cheese.</title>
        <authorList>
            <consortium name="US DOE Joint Genome Institute (JGI-PGF)"/>
            <person name="Walter F."/>
            <person name="Albersmeier A."/>
            <person name="Kalinowski J."/>
            <person name="Ruckert C."/>
        </authorList>
    </citation>
    <scope>NUCLEOTIDE SEQUENCE</scope>
    <source>
        <strain evidence="9">KCTC 23224</strain>
    </source>
</reference>
<keyword evidence="6" id="KW-0812">Transmembrane</keyword>
<dbReference type="SUPFAM" id="SSF47384">
    <property type="entry name" value="Homodimeric domain of signal transducing histidine kinase"/>
    <property type="match status" value="1"/>
</dbReference>
<dbReference type="InterPro" id="IPR000014">
    <property type="entry name" value="PAS"/>
</dbReference>
<dbReference type="Gene3D" id="2.60.40.10">
    <property type="entry name" value="Immunoglobulins"/>
    <property type="match status" value="1"/>
</dbReference>
<dbReference type="InterPro" id="IPR036097">
    <property type="entry name" value="HisK_dim/P_sf"/>
</dbReference>
<dbReference type="InterPro" id="IPR004358">
    <property type="entry name" value="Sig_transdc_His_kin-like_C"/>
</dbReference>
<dbReference type="GO" id="GO:0000155">
    <property type="term" value="F:phosphorelay sensor kinase activity"/>
    <property type="evidence" value="ECO:0007669"/>
    <property type="project" value="InterPro"/>
</dbReference>
<comment type="catalytic activity">
    <reaction evidence="1">
        <text>ATP + protein L-histidine = ADP + protein N-phospho-L-histidine.</text>
        <dbReference type="EC" id="2.7.13.3"/>
    </reaction>
</comment>
<organism evidence="9 10">
    <name type="scientific">Mongoliitalea lutea</name>
    <dbReference type="NCBI Taxonomy" id="849756"/>
    <lineage>
        <taxon>Bacteria</taxon>
        <taxon>Pseudomonadati</taxon>
        <taxon>Bacteroidota</taxon>
        <taxon>Cytophagia</taxon>
        <taxon>Cytophagales</taxon>
        <taxon>Cyclobacteriaceae</taxon>
        <taxon>Mongoliitalea</taxon>
    </lineage>
</organism>
<dbReference type="Pfam" id="PF13426">
    <property type="entry name" value="PAS_9"/>
    <property type="match status" value="1"/>
</dbReference>
<evidence type="ECO:0000313" key="10">
    <source>
        <dbReference type="Proteomes" id="UP000642809"/>
    </source>
</evidence>
<keyword evidence="6" id="KW-1133">Transmembrane helix</keyword>
<dbReference type="SUPFAM" id="SSF55785">
    <property type="entry name" value="PYP-like sensor domain (PAS domain)"/>
    <property type="match status" value="1"/>
</dbReference>
<dbReference type="PANTHER" id="PTHR43547:SF2">
    <property type="entry name" value="HYBRID SIGNAL TRANSDUCTION HISTIDINE KINASE C"/>
    <property type="match status" value="1"/>
</dbReference>
<dbReference type="PROSITE" id="PS50112">
    <property type="entry name" value="PAS"/>
    <property type="match status" value="1"/>
</dbReference>
<dbReference type="Gene3D" id="3.30.450.20">
    <property type="entry name" value="PAS domain"/>
    <property type="match status" value="1"/>
</dbReference>
<evidence type="ECO:0000256" key="4">
    <source>
        <dbReference type="ARBA" id="ARBA00022679"/>
    </source>
</evidence>
<evidence type="ECO:0000256" key="1">
    <source>
        <dbReference type="ARBA" id="ARBA00000085"/>
    </source>
</evidence>
<dbReference type="InterPro" id="IPR035965">
    <property type="entry name" value="PAS-like_dom_sf"/>
</dbReference>
<feature type="transmembrane region" description="Helical" evidence="6">
    <location>
        <begin position="736"/>
        <end position="757"/>
    </location>
</feature>
<dbReference type="Pfam" id="PF07495">
    <property type="entry name" value="Y_Y_Y"/>
    <property type="match status" value="1"/>
</dbReference>
<reference evidence="9" key="2">
    <citation type="submission" date="2020-09" db="EMBL/GenBank/DDBJ databases">
        <authorList>
            <person name="Sun Q."/>
            <person name="Kim S."/>
        </authorList>
    </citation>
    <scope>NUCLEOTIDE SEQUENCE</scope>
    <source>
        <strain evidence="9">KCTC 23224</strain>
    </source>
</reference>
<proteinExistence type="predicted"/>
<dbReference type="Pfam" id="PF02518">
    <property type="entry name" value="HATPase_c"/>
    <property type="match status" value="1"/>
</dbReference>
<evidence type="ECO:0000259" key="7">
    <source>
        <dbReference type="PROSITE" id="PS50109"/>
    </source>
</evidence>
<keyword evidence="5" id="KW-0418">Kinase</keyword>
<dbReference type="InterPro" id="IPR003661">
    <property type="entry name" value="HisK_dim/P_dom"/>
</dbReference>
<evidence type="ECO:0000256" key="5">
    <source>
        <dbReference type="ARBA" id="ARBA00022777"/>
    </source>
</evidence>
<dbReference type="Gene3D" id="2.130.10.10">
    <property type="entry name" value="YVTN repeat-like/Quinoprotein amine dehydrogenase"/>
    <property type="match status" value="2"/>
</dbReference>
<dbReference type="EC" id="2.7.13.3" evidence="2"/>
<dbReference type="PANTHER" id="PTHR43547">
    <property type="entry name" value="TWO-COMPONENT HISTIDINE KINASE"/>
    <property type="match status" value="1"/>
</dbReference>
<dbReference type="SMART" id="SM00388">
    <property type="entry name" value="HisKA"/>
    <property type="match status" value="1"/>
</dbReference>